<protein>
    <recommendedName>
        <fullName evidence="3">cellulase</fullName>
        <ecNumber evidence="3">3.2.1.4</ecNumber>
    </recommendedName>
</protein>
<dbReference type="InterPro" id="IPR008928">
    <property type="entry name" value="6-hairpin_glycosidase_sf"/>
</dbReference>
<dbReference type="AlphaFoldDB" id="A0AAW1TBA3"/>
<evidence type="ECO:0000256" key="1">
    <source>
        <dbReference type="ARBA" id="ARBA00000966"/>
    </source>
</evidence>
<dbReference type="InterPro" id="IPR001701">
    <property type="entry name" value="Glyco_hydro_9"/>
</dbReference>
<organism evidence="11 12">
    <name type="scientific">Apatococcus fuscideae</name>
    <dbReference type="NCBI Taxonomy" id="2026836"/>
    <lineage>
        <taxon>Eukaryota</taxon>
        <taxon>Viridiplantae</taxon>
        <taxon>Chlorophyta</taxon>
        <taxon>core chlorophytes</taxon>
        <taxon>Trebouxiophyceae</taxon>
        <taxon>Chlorellales</taxon>
        <taxon>Chlorellaceae</taxon>
        <taxon>Apatococcus</taxon>
    </lineage>
</organism>
<evidence type="ECO:0000256" key="9">
    <source>
        <dbReference type="SAM" id="SignalP"/>
    </source>
</evidence>
<evidence type="ECO:0000313" key="12">
    <source>
        <dbReference type="Proteomes" id="UP001485043"/>
    </source>
</evidence>
<comment type="catalytic activity">
    <reaction evidence="1">
        <text>Endohydrolysis of (1-&gt;4)-beta-D-glucosidic linkages in cellulose, lichenin and cereal beta-D-glucans.</text>
        <dbReference type="EC" id="3.2.1.4"/>
    </reaction>
</comment>
<evidence type="ECO:0000256" key="2">
    <source>
        <dbReference type="ARBA" id="ARBA00007072"/>
    </source>
</evidence>
<dbReference type="SUPFAM" id="SSF100895">
    <property type="entry name" value="Kazal-type serine protease inhibitors"/>
    <property type="match status" value="1"/>
</dbReference>
<proteinExistence type="inferred from homology"/>
<dbReference type="GO" id="GO:0008810">
    <property type="term" value="F:cellulase activity"/>
    <property type="evidence" value="ECO:0007669"/>
    <property type="project" value="UniProtKB-EC"/>
</dbReference>
<dbReference type="PROSITE" id="PS51465">
    <property type="entry name" value="KAZAL_2"/>
    <property type="match status" value="1"/>
</dbReference>
<dbReference type="InterPro" id="IPR012341">
    <property type="entry name" value="6hp_glycosidase-like_sf"/>
</dbReference>
<evidence type="ECO:0000313" key="11">
    <source>
        <dbReference type="EMBL" id="KAK9866845.1"/>
    </source>
</evidence>
<accession>A0AAW1TBA3</accession>
<feature type="signal peptide" evidence="9">
    <location>
        <begin position="1"/>
        <end position="22"/>
    </location>
</feature>
<dbReference type="Proteomes" id="UP001485043">
    <property type="component" value="Unassembled WGS sequence"/>
</dbReference>
<dbReference type="EMBL" id="JALJOV010000129">
    <property type="protein sequence ID" value="KAK9866845.1"/>
    <property type="molecule type" value="Genomic_DNA"/>
</dbReference>
<keyword evidence="7" id="KW-0326">Glycosidase</keyword>
<evidence type="ECO:0000256" key="6">
    <source>
        <dbReference type="ARBA" id="ARBA00023277"/>
    </source>
</evidence>
<gene>
    <name evidence="11" type="ORF">WJX84_004532</name>
</gene>
<keyword evidence="5" id="KW-0136">Cellulose degradation</keyword>
<keyword evidence="8" id="KW-0624">Polysaccharide degradation</keyword>
<feature type="domain" description="Kazal-like" evidence="10">
    <location>
        <begin position="45"/>
        <end position="89"/>
    </location>
</feature>
<dbReference type="Gene3D" id="3.30.60.30">
    <property type="match status" value="1"/>
</dbReference>
<name>A0AAW1TBA3_9CHLO</name>
<comment type="similarity">
    <text evidence="2">Belongs to the glycosyl hydrolase 9 (cellulase E) family.</text>
</comment>
<dbReference type="GO" id="GO:0030245">
    <property type="term" value="P:cellulose catabolic process"/>
    <property type="evidence" value="ECO:0007669"/>
    <property type="project" value="UniProtKB-KW"/>
</dbReference>
<sequence length="690" mass="73376">MLQLWSATLVAVLVTLPPSLQQASLGVPSVGPAAAAPTPAVLPGTLPDGFCKCNSSYSPVCGADSQTYGNACIAACENVPIASTGVCPYCNRVAGSNNCGNQAFNPVCGDGLTFSTPCDASSNSHPCFTQGVCQYNPSGGSTPAPGNACSGGVTSAAQNSAFPSQSAANFNYGQALHLTGFFFDSMISGNLTTQRLAWRGNSCLNCQGTYGEDLSGGYYESGGSMLKIAVPQAFTVTQLAWGVTSFNGGFTKTGELAQVLSTIRHGADFIDKSYPLANVMLASVGNNTLDFAYYGPPEEYHQYIQNRLFCYVTAQNPGAEIPGEGAAALAAASIALRSSDPAYASYLYGRAQSMYTFATSYQSSYTNNTEPCIVVHSSLYPSNGFVDELAWAAAWLYSASNSTATNYLTDARKYYGQAVAQQGNGYSYENGVKVPGLHVLLAKLDSANAAMYTANAKTFFNQYLTQSIPHTTRGLAYPYHWGAIRPATGAAFLMLEHYTTIRSTDAAFAGQIFNYAEYQIDYLLGACGRSLVTGYGSNYPTYVWHKFSYNSFIDWPLRGEYAFLGNVRGPWTTPTTGPDGPIYVQSSKFDLEGSRYPQRFTPYGYLYASVLQDDSIPVGRKDYTYTEQTTDGQTSFVNALAALAGYYTNNQAVSNDCGLNLGWTNPNATIIPGVSVNNTAVCAGSPPASG</sequence>
<dbReference type="Pfam" id="PF00759">
    <property type="entry name" value="Glyco_hydro_9"/>
    <property type="match status" value="1"/>
</dbReference>
<evidence type="ECO:0000256" key="5">
    <source>
        <dbReference type="ARBA" id="ARBA00023001"/>
    </source>
</evidence>
<dbReference type="Gene3D" id="1.50.10.10">
    <property type="match status" value="1"/>
</dbReference>
<evidence type="ECO:0000256" key="4">
    <source>
        <dbReference type="ARBA" id="ARBA00022801"/>
    </source>
</evidence>
<keyword evidence="4" id="KW-0378">Hydrolase</keyword>
<dbReference type="CDD" id="cd00104">
    <property type="entry name" value="KAZAL_FS"/>
    <property type="match status" value="1"/>
</dbReference>
<dbReference type="InterPro" id="IPR036058">
    <property type="entry name" value="Kazal_dom_sf"/>
</dbReference>
<feature type="chain" id="PRO_5043407807" description="cellulase" evidence="9">
    <location>
        <begin position="23"/>
        <end position="690"/>
    </location>
</feature>
<evidence type="ECO:0000256" key="3">
    <source>
        <dbReference type="ARBA" id="ARBA00012601"/>
    </source>
</evidence>
<dbReference type="InterPro" id="IPR002350">
    <property type="entry name" value="Kazal_dom"/>
</dbReference>
<evidence type="ECO:0000256" key="8">
    <source>
        <dbReference type="ARBA" id="ARBA00023326"/>
    </source>
</evidence>
<keyword evidence="9" id="KW-0732">Signal</keyword>
<dbReference type="EC" id="3.2.1.4" evidence="3"/>
<dbReference type="Pfam" id="PF00050">
    <property type="entry name" value="Kazal_1"/>
    <property type="match status" value="1"/>
</dbReference>
<comment type="caution">
    <text evidence="11">The sequence shown here is derived from an EMBL/GenBank/DDBJ whole genome shotgun (WGS) entry which is preliminary data.</text>
</comment>
<dbReference type="SUPFAM" id="SSF48208">
    <property type="entry name" value="Six-hairpin glycosidases"/>
    <property type="match status" value="1"/>
</dbReference>
<evidence type="ECO:0000256" key="7">
    <source>
        <dbReference type="ARBA" id="ARBA00023295"/>
    </source>
</evidence>
<keyword evidence="6" id="KW-0119">Carbohydrate metabolism</keyword>
<dbReference type="PANTHER" id="PTHR22298">
    <property type="entry name" value="ENDO-1,4-BETA-GLUCANASE"/>
    <property type="match status" value="1"/>
</dbReference>
<keyword evidence="12" id="KW-1185">Reference proteome</keyword>
<evidence type="ECO:0000259" key="10">
    <source>
        <dbReference type="PROSITE" id="PS51465"/>
    </source>
</evidence>
<reference evidence="11 12" key="1">
    <citation type="journal article" date="2024" name="Nat. Commun.">
        <title>Phylogenomics reveals the evolutionary origins of lichenization in chlorophyte algae.</title>
        <authorList>
            <person name="Puginier C."/>
            <person name="Libourel C."/>
            <person name="Otte J."/>
            <person name="Skaloud P."/>
            <person name="Haon M."/>
            <person name="Grisel S."/>
            <person name="Petersen M."/>
            <person name="Berrin J.G."/>
            <person name="Delaux P.M."/>
            <person name="Dal Grande F."/>
            <person name="Keller J."/>
        </authorList>
    </citation>
    <scope>NUCLEOTIDE SEQUENCE [LARGE SCALE GENOMIC DNA]</scope>
    <source>
        <strain evidence="11 12">SAG 2523</strain>
    </source>
</reference>